<evidence type="ECO:0000256" key="6">
    <source>
        <dbReference type="ARBA" id="ARBA00023136"/>
    </source>
</evidence>
<comment type="subcellular location">
    <subcellularLocation>
        <location evidence="1">Cell membrane</location>
        <topology evidence="1">Multi-pass membrane protein</topology>
    </subcellularLocation>
</comment>
<organism evidence="9 10">
    <name type="scientific">Hufsiella ginkgonis</name>
    <dbReference type="NCBI Taxonomy" id="2695274"/>
    <lineage>
        <taxon>Bacteria</taxon>
        <taxon>Pseudomonadati</taxon>
        <taxon>Bacteroidota</taxon>
        <taxon>Sphingobacteriia</taxon>
        <taxon>Sphingobacteriales</taxon>
        <taxon>Sphingobacteriaceae</taxon>
        <taxon>Hufsiella</taxon>
    </lineage>
</organism>
<dbReference type="PANTHER" id="PTHR40074">
    <property type="entry name" value="O-ACETYLTRANSFERASE WECH"/>
    <property type="match status" value="1"/>
</dbReference>
<evidence type="ECO:0000256" key="1">
    <source>
        <dbReference type="ARBA" id="ARBA00004651"/>
    </source>
</evidence>
<evidence type="ECO:0000256" key="2">
    <source>
        <dbReference type="ARBA" id="ARBA00007400"/>
    </source>
</evidence>
<feature type="transmembrane region" description="Helical" evidence="7">
    <location>
        <begin position="216"/>
        <end position="236"/>
    </location>
</feature>
<feature type="domain" description="Acyltransferase 3" evidence="8">
    <location>
        <begin position="7"/>
        <end position="297"/>
    </location>
</feature>
<keyword evidence="6 7" id="KW-0472">Membrane</keyword>
<dbReference type="RefSeq" id="WP_160906132.1">
    <property type="nucleotide sequence ID" value="NZ_WVHS01000002.1"/>
</dbReference>
<evidence type="ECO:0000256" key="7">
    <source>
        <dbReference type="SAM" id="Phobius"/>
    </source>
</evidence>
<dbReference type="InterPro" id="IPR002656">
    <property type="entry name" value="Acyl_transf_3_dom"/>
</dbReference>
<keyword evidence="10" id="KW-1185">Reference proteome</keyword>
<feature type="transmembrane region" description="Helical" evidence="7">
    <location>
        <begin position="285"/>
        <end position="303"/>
    </location>
</feature>
<dbReference type="GO" id="GO:0009246">
    <property type="term" value="P:enterobacterial common antigen biosynthetic process"/>
    <property type="evidence" value="ECO:0007669"/>
    <property type="project" value="TreeGrafter"/>
</dbReference>
<reference evidence="9 10" key="1">
    <citation type="submission" date="2019-11" db="EMBL/GenBank/DDBJ databases">
        <title>Pedobacter sp. HMF7056 Genome sequencing and assembly.</title>
        <authorList>
            <person name="Kang H."/>
            <person name="Kim H."/>
            <person name="Joh K."/>
        </authorList>
    </citation>
    <scope>NUCLEOTIDE SEQUENCE [LARGE SCALE GENOMIC DNA]</scope>
    <source>
        <strain evidence="9 10">HMF7056</strain>
    </source>
</reference>
<accession>A0A7K1XX71</accession>
<feature type="transmembrane region" description="Helical" evidence="7">
    <location>
        <begin position="315"/>
        <end position="337"/>
    </location>
</feature>
<feature type="transmembrane region" description="Helical" evidence="7">
    <location>
        <begin position="256"/>
        <end position="273"/>
    </location>
</feature>
<evidence type="ECO:0000256" key="4">
    <source>
        <dbReference type="ARBA" id="ARBA00022692"/>
    </source>
</evidence>
<name>A0A7K1XX71_9SPHI</name>
<evidence type="ECO:0000256" key="5">
    <source>
        <dbReference type="ARBA" id="ARBA00022989"/>
    </source>
</evidence>
<keyword evidence="9" id="KW-0808">Transferase</keyword>
<sequence>MEKKNYAFVDRIRGISMFFIVFEHSSWCGELPQASQSVLTVYSLLIQFSKFGTICFFLLAGFLIGDKMFTYTPAQYFKRRVSTVAKPWFIWTLIFLFVLLLDEIPRYFRFHSDRMTAHFTETMAGHLKLIYFFSSYWFILNFIICIGILLLFKKHLYNIRLGLFLFLLTVFYCVNVYYEWVPPQHSVALFGFVFFLWLGAQLFNHWEKAEARARSIAIPVYLAAIALSLTGCLFEINHLRDMASTDPYNSLRVTSILFSMVMFFFLVRLRSISFIDKLKPRETTFGIYLIHFILVYSGLPLIFRPLKVNPENLTLLPLIGYQLIRFAIVYFTTLWLVKIINDSRYKWLIGR</sequence>
<keyword evidence="5 7" id="KW-1133">Transmembrane helix</keyword>
<dbReference type="PANTHER" id="PTHR40074:SF2">
    <property type="entry name" value="O-ACETYLTRANSFERASE WECH"/>
    <property type="match status" value="1"/>
</dbReference>
<feature type="transmembrane region" description="Helical" evidence="7">
    <location>
        <begin position="184"/>
        <end position="204"/>
    </location>
</feature>
<dbReference type="Pfam" id="PF01757">
    <property type="entry name" value="Acyl_transf_3"/>
    <property type="match status" value="1"/>
</dbReference>
<feature type="transmembrane region" description="Helical" evidence="7">
    <location>
        <begin position="159"/>
        <end position="178"/>
    </location>
</feature>
<dbReference type="GO" id="GO:0005886">
    <property type="term" value="C:plasma membrane"/>
    <property type="evidence" value="ECO:0007669"/>
    <property type="project" value="UniProtKB-SubCell"/>
</dbReference>
<evidence type="ECO:0000259" key="8">
    <source>
        <dbReference type="Pfam" id="PF01757"/>
    </source>
</evidence>
<comment type="caution">
    <text evidence="9">The sequence shown here is derived from an EMBL/GenBank/DDBJ whole genome shotgun (WGS) entry which is preliminary data.</text>
</comment>
<dbReference type="Proteomes" id="UP000451233">
    <property type="component" value="Unassembled WGS sequence"/>
</dbReference>
<dbReference type="GO" id="GO:0016413">
    <property type="term" value="F:O-acetyltransferase activity"/>
    <property type="evidence" value="ECO:0007669"/>
    <property type="project" value="TreeGrafter"/>
</dbReference>
<feature type="transmembrane region" description="Helical" evidence="7">
    <location>
        <begin position="84"/>
        <end position="101"/>
    </location>
</feature>
<feature type="transmembrane region" description="Helical" evidence="7">
    <location>
        <begin position="41"/>
        <end position="64"/>
    </location>
</feature>
<comment type="similarity">
    <text evidence="2">Belongs to the acyltransferase 3 family.</text>
</comment>
<keyword evidence="4 7" id="KW-0812">Transmembrane</keyword>
<evidence type="ECO:0000256" key="3">
    <source>
        <dbReference type="ARBA" id="ARBA00022475"/>
    </source>
</evidence>
<keyword evidence="9" id="KW-0012">Acyltransferase</keyword>
<evidence type="ECO:0000313" key="10">
    <source>
        <dbReference type="Proteomes" id="UP000451233"/>
    </source>
</evidence>
<dbReference type="EMBL" id="WVHS01000002">
    <property type="protein sequence ID" value="MXV15116.1"/>
    <property type="molecule type" value="Genomic_DNA"/>
</dbReference>
<evidence type="ECO:0000313" key="9">
    <source>
        <dbReference type="EMBL" id="MXV15116.1"/>
    </source>
</evidence>
<proteinExistence type="inferred from homology"/>
<feature type="transmembrane region" description="Helical" evidence="7">
    <location>
        <begin position="129"/>
        <end position="152"/>
    </location>
</feature>
<dbReference type="AlphaFoldDB" id="A0A7K1XX71"/>
<gene>
    <name evidence="9" type="ORF">GS398_07380</name>
</gene>
<keyword evidence="3" id="KW-1003">Cell membrane</keyword>
<protein>
    <submittedName>
        <fullName evidence="9">Acyltransferase family protein</fullName>
    </submittedName>
</protein>